<dbReference type="AlphaFoldDB" id="A0A2J8NUD2"/>
<proteinExistence type="predicted"/>
<evidence type="ECO:0000313" key="3">
    <source>
        <dbReference type="Proteomes" id="UP000236370"/>
    </source>
</evidence>
<reference evidence="2 3" key="1">
    <citation type="submission" date="2017-12" db="EMBL/GenBank/DDBJ databases">
        <title>High-resolution comparative analysis of great ape genomes.</title>
        <authorList>
            <person name="Pollen A."/>
            <person name="Hastie A."/>
            <person name="Hormozdiari F."/>
            <person name="Dougherty M."/>
            <person name="Liu R."/>
            <person name="Chaisson M."/>
            <person name="Hoppe E."/>
            <person name="Hill C."/>
            <person name="Pang A."/>
            <person name="Hillier L."/>
            <person name="Baker C."/>
            <person name="Armstrong J."/>
            <person name="Shendure J."/>
            <person name="Paten B."/>
            <person name="Wilson R."/>
            <person name="Chao H."/>
            <person name="Schneider V."/>
            <person name="Ventura M."/>
            <person name="Kronenberg Z."/>
            <person name="Murali S."/>
            <person name="Gordon D."/>
            <person name="Cantsilieris S."/>
            <person name="Munson K."/>
            <person name="Nelson B."/>
            <person name="Raja A."/>
            <person name="Underwood J."/>
            <person name="Diekhans M."/>
            <person name="Fiddes I."/>
            <person name="Haussler D."/>
            <person name="Eichler E."/>
        </authorList>
    </citation>
    <scope>NUCLEOTIDE SEQUENCE [LARGE SCALE GENOMIC DNA]</scope>
    <source>
        <strain evidence="2">Yerkes chimp pedigree #C0471</strain>
    </source>
</reference>
<comment type="caution">
    <text evidence="2">The sequence shown here is derived from an EMBL/GenBank/DDBJ whole genome shotgun (WGS) entry which is preliminary data.</text>
</comment>
<feature type="non-terminal residue" evidence="2">
    <location>
        <position position="1"/>
    </location>
</feature>
<gene>
    <name evidence="2" type="ORF">CK820_G0007841</name>
</gene>
<dbReference type="EMBL" id="NBAG03000223">
    <property type="protein sequence ID" value="PNI75366.1"/>
    <property type="molecule type" value="Genomic_DNA"/>
</dbReference>
<name>A0A2J8NUD2_PANTR</name>
<evidence type="ECO:0000313" key="2">
    <source>
        <dbReference type="EMBL" id="PNI75366.1"/>
    </source>
</evidence>
<protein>
    <submittedName>
        <fullName evidence="2">ZSWIM8 isoform 4</fullName>
    </submittedName>
</protein>
<organism evidence="2 3">
    <name type="scientific">Pan troglodytes</name>
    <name type="common">Chimpanzee</name>
    <dbReference type="NCBI Taxonomy" id="9598"/>
    <lineage>
        <taxon>Eukaryota</taxon>
        <taxon>Metazoa</taxon>
        <taxon>Chordata</taxon>
        <taxon>Craniata</taxon>
        <taxon>Vertebrata</taxon>
        <taxon>Euteleostomi</taxon>
        <taxon>Mammalia</taxon>
        <taxon>Eutheria</taxon>
        <taxon>Euarchontoglires</taxon>
        <taxon>Primates</taxon>
        <taxon>Haplorrhini</taxon>
        <taxon>Catarrhini</taxon>
        <taxon>Hominidae</taxon>
        <taxon>Pan</taxon>
    </lineage>
</organism>
<feature type="region of interest" description="Disordered" evidence="1">
    <location>
        <begin position="86"/>
        <end position="105"/>
    </location>
</feature>
<sequence>DDVKWLLGLAAKLGDRHGDAAAAESRSCPQPPACPGLPPTGAALPAGIHAVHPPPLDSPDSCGLRRLCECDPECPQRLLPDAHGHDAVQRHPTEPQAQQTDQGAVAAGLTRDGHLLPLSLSPLGSYTGTQACGYGGPSHRGSETWLDRSSSLSSLVAQTDSCSWAVAWGQDVSDPRSLGLGETALSGRGRWVASGIYLAFINI</sequence>
<accession>A0A2J8NUD2</accession>
<dbReference type="Proteomes" id="UP000236370">
    <property type="component" value="Unassembled WGS sequence"/>
</dbReference>
<evidence type="ECO:0000256" key="1">
    <source>
        <dbReference type="SAM" id="MobiDB-lite"/>
    </source>
</evidence>